<protein>
    <recommendedName>
        <fullName evidence="1">Rhodanese domain-containing protein</fullName>
    </recommendedName>
</protein>
<gene>
    <name evidence="2" type="ORF">WJX81_002887</name>
</gene>
<sequence length="170" mass="18220">MDAQILRYFGPAARKYVSSSLLRAGAVLSEAERIQRFESVQRFTSQPADAPSLVPKADLSAVKHAKCIFVDLRAPAEQATTGKIRGALSLPFNAIEAQNLAQALKDRSALYVLYAGASSPEKPQQAGQLLQELGYGKVAALAYEDWVAAHAPIEHVAPSGAKQRAFASRA</sequence>
<dbReference type="InterPro" id="IPR001763">
    <property type="entry name" value="Rhodanese-like_dom"/>
</dbReference>
<dbReference type="Proteomes" id="UP001445335">
    <property type="component" value="Unassembled WGS sequence"/>
</dbReference>
<keyword evidence="3" id="KW-1185">Reference proteome</keyword>
<name>A0AAW1SJX4_9CHLO</name>
<dbReference type="SUPFAM" id="SSF52821">
    <property type="entry name" value="Rhodanese/Cell cycle control phosphatase"/>
    <property type="match status" value="1"/>
</dbReference>
<comment type="caution">
    <text evidence="2">The sequence shown here is derived from an EMBL/GenBank/DDBJ whole genome shotgun (WGS) entry which is preliminary data.</text>
</comment>
<evidence type="ECO:0000313" key="3">
    <source>
        <dbReference type="Proteomes" id="UP001445335"/>
    </source>
</evidence>
<accession>A0AAW1SJX4</accession>
<dbReference type="InterPro" id="IPR036873">
    <property type="entry name" value="Rhodanese-like_dom_sf"/>
</dbReference>
<organism evidence="2 3">
    <name type="scientific">Elliptochloris bilobata</name>
    <dbReference type="NCBI Taxonomy" id="381761"/>
    <lineage>
        <taxon>Eukaryota</taxon>
        <taxon>Viridiplantae</taxon>
        <taxon>Chlorophyta</taxon>
        <taxon>core chlorophytes</taxon>
        <taxon>Trebouxiophyceae</taxon>
        <taxon>Trebouxiophyceae incertae sedis</taxon>
        <taxon>Elliptochloris clade</taxon>
        <taxon>Elliptochloris</taxon>
    </lineage>
</organism>
<dbReference type="AlphaFoldDB" id="A0AAW1SJX4"/>
<dbReference type="EMBL" id="JALJOU010000002">
    <property type="protein sequence ID" value="KAK9845806.1"/>
    <property type="molecule type" value="Genomic_DNA"/>
</dbReference>
<reference evidence="2 3" key="1">
    <citation type="journal article" date="2024" name="Nat. Commun.">
        <title>Phylogenomics reveals the evolutionary origins of lichenization in chlorophyte algae.</title>
        <authorList>
            <person name="Puginier C."/>
            <person name="Libourel C."/>
            <person name="Otte J."/>
            <person name="Skaloud P."/>
            <person name="Haon M."/>
            <person name="Grisel S."/>
            <person name="Petersen M."/>
            <person name="Berrin J.G."/>
            <person name="Delaux P.M."/>
            <person name="Dal Grande F."/>
            <person name="Keller J."/>
        </authorList>
    </citation>
    <scope>NUCLEOTIDE SEQUENCE [LARGE SCALE GENOMIC DNA]</scope>
    <source>
        <strain evidence="2 3">SAG 245.80</strain>
    </source>
</reference>
<proteinExistence type="predicted"/>
<feature type="domain" description="Rhodanese" evidence="1">
    <location>
        <begin position="63"/>
        <end position="155"/>
    </location>
</feature>
<dbReference type="Gene3D" id="3.40.250.10">
    <property type="entry name" value="Rhodanese-like domain"/>
    <property type="match status" value="1"/>
</dbReference>
<evidence type="ECO:0000259" key="1">
    <source>
        <dbReference type="PROSITE" id="PS50206"/>
    </source>
</evidence>
<dbReference type="Pfam" id="PF00581">
    <property type="entry name" value="Rhodanese"/>
    <property type="match status" value="1"/>
</dbReference>
<dbReference type="PROSITE" id="PS50206">
    <property type="entry name" value="RHODANESE_3"/>
    <property type="match status" value="1"/>
</dbReference>
<evidence type="ECO:0000313" key="2">
    <source>
        <dbReference type="EMBL" id="KAK9845806.1"/>
    </source>
</evidence>